<dbReference type="GO" id="GO:0005634">
    <property type="term" value="C:nucleus"/>
    <property type="evidence" value="ECO:0007669"/>
    <property type="project" value="TreeGrafter"/>
</dbReference>
<dbReference type="Gene3D" id="2.30.42.10">
    <property type="match status" value="1"/>
</dbReference>
<dbReference type="PANTHER" id="PTHR24217">
    <property type="entry name" value="PUTATIVE-RELATED"/>
    <property type="match status" value="1"/>
</dbReference>
<feature type="domain" description="PDZ" evidence="6">
    <location>
        <begin position="7"/>
        <end position="88"/>
    </location>
</feature>
<dbReference type="AlphaFoldDB" id="A0AAV2AN44"/>
<dbReference type="InterPro" id="IPR001478">
    <property type="entry name" value="PDZ"/>
</dbReference>
<gene>
    <name evidence="7" type="ORF">LARSCL_LOCUS13662</name>
</gene>
<comment type="caution">
    <text evidence="7">The sequence shown here is derived from an EMBL/GenBank/DDBJ whole genome shotgun (WGS) entry which is preliminary data.</text>
</comment>
<feature type="compositionally biased region" description="Basic and acidic residues" evidence="5">
    <location>
        <begin position="380"/>
        <end position="397"/>
    </location>
</feature>
<evidence type="ECO:0000256" key="3">
    <source>
        <dbReference type="ARBA" id="ARBA00022553"/>
    </source>
</evidence>
<dbReference type="InterPro" id="IPR051976">
    <property type="entry name" value="Synaptopodin_domain"/>
</dbReference>
<dbReference type="EMBL" id="CAXIEN010000190">
    <property type="protein sequence ID" value="CAL1285367.1"/>
    <property type="molecule type" value="Genomic_DNA"/>
</dbReference>
<dbReference type="GO" id="GO:0030018">
    <property type="term" value="C:Z disc"/>
    <property type="evidence" value="ECO:0007669"/>
    <property type="project" value="TreeGrafter"/>
</dbReference>
<comment type="similarity">
    <text evidence="4">Belongs to the synaptopodin family.</text>
</comment>
<evidence type="ECO:0000256" key="2">
    <source>
        <dbReference type="ARBA" id="ARBA00022490"/>
    </source>
</evidence>
<keyword evidence="2" id="KW-0963">Cytoplasm</keyword>
<feature type="region of interest" description="Disordered" evidence="5">
    <location>
        <begin position="179"/>
        <end position="232"/>
    </location>
</feature>
<name>A0AAV2AN44_9ARAC</name>
<dbReference type="GO" id="GO:0003779">
    <property type="term" value="F:actin binding"/>
    <property type="evidence" value="ECO:0007669"/>
    <property type="project" value="TreeGrafter"/>
</dbReference>
<feature type="region of interest" description="Disordered" evidence="5">
    <location>
        <begin position="519"/>
        <end position="552"/>
    </location>
</feature>
<evidence type="ECO:0000256" key="5">
    <source>
        <dbReference type="SAM" id="MobiDB-lite"/>
    </source>
</evidence>
<organism evidence="7 8">
    <name type="scientific">Larinioides sclopetarius</name>
    <dbReference type="NCBI Taxonomy" id="280406"/>
    <lineage>
        <taxon>Eukaryota</taxon>
        <taxon>Metazoa</taxon>
        <taxon>Ecdysozoa</taxon>
        <taxon>Arthropoda</taxon>
        <taxon>Chelicerata</taxon>
        <taxon>Arachnida</taxon>
        <taxon>Araneae</taxon>
        <taxon>Araneomorphae</taxon>
        <taxon>Entelegynae</taxon>
        <taxon>Araneoidea</taxon>
        <taxon>Araneidae</taxon>
        <taxon>Larinioides</taxon>
    </lineage>
</organism>
<dbReference type="GO" id="GO:0032233">
    <property type="term" value="P:positive regulation of actin filament bundle assembly"/>
    <property type="evidence" value="ECO:0007669"/>
    <property type="project" value="TreeGrafter"/>
</dbReference>
<evidence type="ECO:0000313" key="7">
    <source>
        <dbReference type="EMBL" id="CAL1285367.1"/>
    </source>
</evidence>
<evidence type="ECO:0000256" key="4">
    <source>
        <dbReference type="ARBA" id="ARBA00038161"/>
    </source>
</evidence>
<reference evidence="7 8" key="1">
    <citation type="submission" date="2024-04" db="EMBL/GenBank/DDBJ databases">
        <authorList>
            <person name="Rising A."/>
            <person name="Reimegard J."/>
            <person name="Sonavane S."/>
            <person name="Akerstrom W."/>
            <person name="Nylinder S."/>
            <person name="Hedman E."/>
            <person name="Kallberg Y."/>
        </authorList>
    </citation>
    <scope>NUCLEOTIDE SEQUENCE [LARGE SCALE GENOMIC DNA]</scope>
</reference>
<evidence type="ECO:0000256" key="1">
    <source>
        <dbReference type="ARBA" id="ARBA00004496"/>
    </source>
</evidence>
<evidence type="ECO:0000313" key="8">
    <source>
        <dbReference type="Proteomes" id="UP001497382"/>
    </source>
</evidence>
<feature type="region of interest" description="Disordered" evidence="5">
    <location>
        <begin position="347"/>
        <end position="415"/>
    </location>
</feature>
<comment type="subcellular location">
    <subcellularLocation>
        <location evidence="1">Cytoplasm</location>
    </subcellularLocation>
</comment>
<sequence length="805" mass="88792">MSDKKEKLVVCLSGGGPWGFRLTGGAGTGLPLVVSKVRRKSKAYKKLHEGDLILSVNDHSCKNLTYDQVMEIADKGGTDLTLEVLRQESNKENLAPSYSPTESSIKISSPLKTMENGAITKEIVSQTETTKKVIEEKEGLRIKSATLLPDTTSNAIGNSFENFTSQKLYEDYEKKASVEDKPVDPFPSFSELLQTPQGPPKPPRSPIDSLTSSKTEEIKNDDNTFTKTTTETKHEKIGNTEVSFTKKEQESVSKSIVDGDNVPSISLDAMDLNDLINATQKKLESFKNGIVKETPVSSSVSSVCDVKKTEILSSTSVSETKSSEAFRSLNQAPFSSPLIDSINKTDSMVHQTQSELKKKVPPPTPPKPKTRPLSDPLESSFKDCLKELHTPEPEKKVPPPTSPKPKTRPLSDPLESSFNDCLKELQMDLNCFNGGHGFNTNESSTVTTETPFGSTIITKKKKMFSSSSFYEEAGAVYPTLEEQVEMARKIADSLADDSNKKSKGSNMFYKRLKKSSKWIHEGPEPSDESCPGTPEVQGVEPPTPDISQVPFRPSKGPSKLKLVLDPRHTQDVTALRSSGLSISEHNVVSPEVCHGLVKDLHSPIGKGAALFAKRKKKSEEWVVDEEKVKAMLRENERKITPISQPMSYNQYSTFSRQDVKLVKSPWEAAMENPYGFCDSAFARVDPDQLADTVIKAAEVKRRNSNTPTVSRSTSRLEGCMSPPIPPVTPAAAQYDIYHAKAPRGWMSTERPIEPSSVYQAPESYAPLGSIPETSSKFQNGFPTPKKMTFQNFNTVPRQWKPTATR</sequence>
<feature type="compositionally biased region" description="Polar residues" evidence="5">
    <location>
        <begin position="771"/>
        <end position="781"/>
    </location>
</feature>
<protein>
    <recommendedName>
        <fullName evidence="6">PDZ domain-containing protein</fullName>
    </recommendedName>
</protein>
<dbReference type="GO" id="GO:0015629">
    <property type="term" value="C:actin cytoskeleton"/>
    <property type="evidence" value="ECO:0007669"/>
    <property type="project" value="TreeGrafter"/>
</dbReference>
<feature type="region of interest" description="Disordered" evidence="5">
    <location>
        <begin position="768"/>
        <end position="788"/>
    </location>
</feature>
<dbReference type="Proteomes" id="UP001497382">
    <property type="component" value="Unassembled WGS sequence"/>
</dbReference>
<dbReference type="PROSITE" id="PS50106">
    <property type="entry name" value="PDZ"/>
    <property type="match status" value="1"/>
</dbReference>
<keyword evidence="3" id="KW-0597">Phosphoprotein</keyword>
<dbReference type="PANTHER" id="PTHR24217:SF0">
    <property type="entry name" value="PDZ DOMAIN-CONTAINING PROTEIN"/>
    <property type="match status" value="1"/>
</dbReference>
<dbReference type="SMART" id="SM00228">
    <property type="entry name" value="PDZ"/>
    <property type="match status" value="1"/>
</dbReference>
<proteinExistence type="inferred from homology"/>
<evidence type="ECO:0000259" key="6">
    <source>
        <dbReference type="PROSITE" id="PS50106"/>
    </source>
</evidence>
<keyword evidence="8" id="KW-1185">Reference proteome</keyword>
<dbReference type="InterPro" id="IPR036034">
    <property type="entry name" value="PDZ_sf"/>
</dbReference>
<dbReference type="SUPFAM" id="SSF50156">
    <property type="entry name" value="PDZ domain-like"/>
    <property type="match status" value="1"/>
</dbReference>
<feature type="compositionally biased region" description="Basic and acidic residues" evidence="5">
    <location>
        <begin position="214"/>
        <end position="232"/>
    </location>
</feature>
<dbReference type="Pfam" id="PF00595">
    <property type="entry name" value="PDZ"/>
    <property type="match status" value="1"/>
</dbReference>
<accession>A0AAV2AN44</accession>